<protein>
    <submittedName>
        <fullName evidence="1">Uncharacterized protein</fullName>
    </submittedName>
</protein>
<dbReference type="AlphaFoldDB" id="A0A2H3IWR9"/>
<evidence type="ECO:0000313" key="1">
    <source>
        <dbReference type="EMBL" id="PCH34440.1"/>
    </source>
</evidence>
<accession>A0A2H3IWR9</accession>
<name>A0A2H3IWR9_WOLCO</name>
<gene>
    <name evidence="1" type="ORF">WOLCODRAFT_148494</name>
</gene>
<proteinExistence type="predicted"/>
<keyword evidence="2" id="KW-1185">Reference proteome</keyword>
<evidence type="ECO:0000313" key="2">
    <source>
        <dbReference type="Proteomes" id="UP000218811"/>
    </source>
</evidence>
<organism evidence="1 2">
    <name type="scientific">Wolfiporia cocos (strain MD-104)</name>
    <name type="common">Brown rot fungus</name>
    <dbReference type="NCBI Taxonomy" id="742152"/>
    <lineage>
        <taxon>Eukaryota</taxon>
        <taxon>Fungi</taxon>
        <taxon>Dikarya</taxon>
        <taxon>Basidiomycota</taxon>
        <taxon>Agaricomycotina</taxon>
        <taxon>Agaricomycetes</taxon>
        <taxon>Polyporales</taxon>
        <taxon>Phaeolaceae</taxon>
        <taxon>Wolfiporia</taxon>
    </lineage>
</organism>
<sequence>MDAMGSPSDWEHTSDDWPYGYVNCITPDCPELVPPPYAFGNHPNNGYIQQYQNSQHVMEQALAVPWLRLENSTVGLPRLDTPNRRQAVLNG</sequence>
<reference evidence="1 2" key="1">
    <citation type="journal article" date="2012" name="Science">
        <title>The Paleozoic origin of enzymatic lignin decomposition reconstructed from 31 fungal genomes.</title>
        <authorList>
            <person name="Floudas D."/>
            <person name="Binder M."/>
            <person name="Riley R."/>
            <person name="Barry K."/>
            <person name="Blanchette R.A."/>
            <person name="Henrissat B."/>
            <person name="Martinez A.T."/>
            <person name="Otillar R."/>
            <person name="Spatafora J.W."/>
            <person name="Yadav J.S."/>
            <person name="Aerts A."/>
            <person name="Benoit I."/>
            <person name="Boyd A."/>
            <person name="Carlson A."/>
            <person name="Copeland A."/>
            <person name="Coutinho P.M."/>
            <person name="de Vries R.P."/>
            <person name="Ferreira P."/>
            <person name="Findley K."/>
            <person name="Foster B."/>
            <person name="Gaskell J."/>
            <person name="Glotzer D."/>
            <person name="Gorecki P."/>
            <person name="Heitman J."/>
            <person name="Hesse C."/>
            <person name="Hori C."/>
            <person name="Igarashi K."/>
            <person name="Jurgens J.A."/>
            <person name="Kallen N."/>
            <person name="Kersten P."/>
            <person name="Kohler A."/>
            <person name="Kuees U."/>
            <person name="Kumar T.K.A."/>
            <person name="Kuo A."/>
            <person name="LaButti K."/>
            <person name="Larrondo L.F."/>
            <person name="Lindquist E."/>
            <person name="Ling A."/>
            <person name="Lombard V."/>
            <person name="Lucas S."/>
            <person name="Lundell T."/>
            <person name="Martin R."/>
            <person name="McLaughlin D.J."/>
            <person name="Morgenstern I."/>
            <person name="Morin E."/>
            <person name="Murat C."/>
            <person name="Nagy L.G."/>
            <person name="Nolan M."/>
            <person name="Ohm R.A."/>
            <person name="Patyshakuliyeva A."/>
            <person name="Rokas A."/>
            <person name="Ruiz-Duenas F.J."/>
            <person name="Sabat G."/>
            <person name="Salamov A."/>
            <person name="Samejima M."/>
            <person name="Schmutz J."/>
            <person name="Slot J.C."/>
            <person name="St John F."/>
            <person name="Stenlid J."/>
            <person name="Sun H."/>
            <person name="Sun S."/>
            <person name="Syed K."/>
            <person name="Tsang A."/>
            <person name="Wiebenga A."/>
            <person name="Young D."/>
            <person name="Pisabarro A."/>
            <person name="Eastwood D.C."/>
            <person name="Martin F."/>
            <person name="Cullen D."/>
            <person name="Grigoriev I.V."/>
            <person name="Hibbett D.S."/>
        </authorList>
    </citation>
    <scope>NUCLEOTIDE SEQUENCE [LARGE SCALE GENOMIC DNA]</scope>
    <source>
        <strain evidence="1 2">MD-104</strain>
    </source>
</reference>
<dbReference type="Proteomes" id="UP000218811">
    <property type="component" value="Unassembled WGS sequence"/>
</dbReference>
<dbReference type="EMBL" id="KB467831">
    <property type="protein sequence ID" value="PCH34440.1"/>
    <property type="molecule type" value="Genomic_DNA"/>
</dbReference>